<evidence type="ECO:0000313" key="1">
    <source>
        <dbReference type="EMBL" id="QEV50731.1"/>
    </source>
</evidence>
<dbReference type="EMBL" id="CP023691">
    <property type="protein sequence ID" value="QEV50731.1"/>
    <property type="molecule type" value="Genomic_DNA"/>
</dbReference>
<organism evidence="1 2">
    <name type="scientific">Streptomyces platensis</name>
    <dbReference type="NCBI Taxonomy" id="58346"/>
    <lineage>
        <taxon>Bacteria</taxon>
        <taxon>Bacillati</taxon>
        <taxon>Actinomycetota</taxon>
        <taxon>Actinomycetes</taxon>
        <taxon>Kitasatosporales</taxon>
        <taxon>Streptomycetaceae</taxon>
        <taxon>Streptomyces</taxon>
    </lineage>
</organism>
<dbReference type="Proteomes" id="UP000325458">
    <property type="component" value="Chromosome"/>
</dbReference>
<gene>
    <name evidence="1" type="ORF">CP981_02760</name>
</gene>
<name>A0AAE6TKJ1_STRPT</name>
<sequence length="60" mass="6800">MSSTDDRAVSSSSVVADHDRVIRRHELSDAEREFVRPLLPVSLRERKRPDDRGVLNGIVT</sequence>
<protein>
    <submittedName>
        <fullName evidence="1">Uncharacterized protein</fullName>
    </submittedName>
</protein>
<reference evidence="1 2" key="1">
    <citation type="submission" date="2017-09" db="EMBL/GenBank/DDBJ databases">
        <authorList>
            <person name="Lee N."/>
            <person name="Cho B.-K."/>
        </authorList>
    </citation>
    <scope>NUCLEOTIDE SEQUENCE [LARGE SCALE GENOMIC DNA]</scope>
    <source>
        <strain evidence="1 2">ATCC 23948</strain>
    </source>
</reference>
<dbReference type="AlphaFoldDB" id="A0AAE6TKJ1"/>
<evidence type="ECO:0000313" key="2">
    <source>
        <dbReference type="Proteomes" id="UP000325458"/>
    </source>
</evidence>
<proteinExistence type="predicted"/>
<dbReference type="KEGG" id="spla:CP981_02760"/>
<accession>A0AAE6TKJ1</accession>